<evidence type="ECO:0000256" key="1">
    <source>
        <dbReference type="ARBA" id="ARBA00004141"/>
    </source>
</evidence>
<keyword evidence="2 4" id="KW-0150">Chloroplast</keyword>
<feature type="compositionally biased region" description="Basic and acidic residues" evidence="3">
    <location>
        <begin position="271"/>
        <end position="280"/>
    </location>
</feature>
<sequence length="1821" mass="217610">MIFQSFILGNLVSLCMKIINSVVVVGLYYGFLTTFSIGPSYLLLLQARVMEEGEEGTEKKVSATTGFIAGQLMMFISIYYAPLHLALGRPHTITVLALPYLLFHFFWNNHNHFVDYGSTTRNSMRNLSIQCVFLNNLIFQLFNYFILPSSMLARLVNIYMFRCNNKMLFVTSSFVGWLIGHILFMKWVGLVLVWIQQKNSIRSNRSNVLIRFNKYFVLVSELRNSIARSFSILLFITCIYYLGRMPSPIFTKKLKETSETEEETDVEMETTFERRGTKQEQEEEVSTEEDPSPSLFSEEKEDPDKIEETEEIGVNGKTKHEFHFLFKETCDKKSPVSSTSYLDGNQENSKRKKVEEKKAQSLFLLWFEKPLVTLLFDYQRWNRPFRYKKNNRFENTVRNEMSHYFFYTCRSDGKERISFTYPASLATFLEMIQKKMSFFTTEKAETFNELYNHWNYTNEQKKNNVTKEFINRIEILDKGSLFLDVLEKKTQLCIGKTKKKYLPKIYDPFLYGPYRGRIKNRRRIKNLFSPVILNETYIKNKIRTSWINKIHGLLLTNDYQEFEQTIDGFNQKLFSTEKVRSLFPKHKRKQIDSEKRIPILKFLFDAVITDPQNQIIRKKSIGIKEISKKVPRWSYKLIDNLEQENMIYSGRIPEECEIRARKCKRIMLFTEKGPIFPIYTNTKNSDQVEEVSLRRYPEQSDFRRGIIKGSMRAQRRKTLIWELVQANAHSPLFLDRINKAFYLNISAPIKVIFKNWMWKNKDQKISDYTNEKTKREKYKNNKTANSEIADNWEILVLGHAVRGYVLVIQSILRKYIILPSFIIAKNIVRILLFQNPEWSEDLKDWSREMHVKCTYDGVQLSETEFPKNWLTEGMQIKILFPFRLKPWHRSKIESPDKDPINEQENDFCFLTIWGLESYRTCGFRQKKSSFFEPIFQEFKKKIIKSKFIVLRVLKKRIKLLRKIAKETKKWVMKRIPFLKKRKKELLKRNLFTLKERETLKEIDELHETKKKLIQMIHESSLEISSLDCTNLSLIEKKLQNLTNRTSIFKNEIDKITKKKKKGSLTQEINISSNKTNYYAKILESSKKNWQILKKKNTRLIRKYNFFIKFFIEKIYINIFLSILTIPRIHGKSFLDKNVYNNEVNQEIINKTNQNQINFILTIKKSLYKIKNKNSKISCDLSSFSQSQAYVFYKLFQAQVINFSNLRPILQYHGTSLFLKNEIKDFFEKQRIFNYELRHKPFLNFGMNEWKIWLSSHYQYQHDISPIRSAKLVPQEWRNRINQQCMVQNKDLTKRDSYEKNEKNRLTHCEKQNFFEADPLRNQNSKFKKHYRYDLLSYKSINYEDKKDSYIDKSPVQVNNKEEFIYNYNIKKGKFFAMLGGIPINNYLREDDIMSREQNSDRKYFDWRILNFCLRNKVAIESGIDWRKMNEERLSWSISNQELWFFPEFVLLWNAYRMKPWIIPIKLLFFNFNGTENWKKNIIIKKKADLFVSYHQKKYLDFVNQSQEEKKTAGQENPKSDAQKQISLGSVLSNKKKDVEENDTGSDIKKPKNKKQYKRNTERELYFINTEVELDSFLKQNLCFQLKWGNSLNQKIINNINMYSFLIRLRNPKAIAISYIETEEICLDILTLQKDLTLQELMKTGMLIIEPFRLSVKNDGQFYIYQTVGISLVHTNKRKITKRYREKGYIDKTNLDKSIARQQKMTGSRHKNHYDLLVPENILFPKRRRELRTQICFNSKNRKGMHRNPVFFIKNVKNGGHALAKSRDLAREKTKLIKLKFFIWPNYRLEDLICMNRYWFNTNNGSRFSMVRIHMYPRLKSR</sequence>
<feature type="compositionally biased region" description="Polar residues" evidence="3">
    <location>
        <begin position="335"/>
        <end position="347"/>
    </location>
</feature>
<feature type="compositionally biased region" description="Acidic residues" evidence="3">
    <location>
        <begin position="299"/>
        <end position="311"/>
    </location>
</feature>
<feature type="transmembrane region" description="Helical" evidence="2">
    <location>
        <begin position="225"/>
        <end position="243"/>
    </location>
</feature>
<feature type="transmembrane region" description="Helical" evidence="2">
    <location>
        <begin position="21"/>
        <end position="43"/>
    </location>
</feature>
<dbReference type="PANTHER" id="PTHR33163:SF40">
    <property type="entry name" value="PROTEIN TIC 214"/>
    <property type="match status" value="1"/>
</dbReference>
<comment type="similarity">
    <text evidence="2">Belongs to the TIC214 family.</text>
</comment>
<keyword evidence="2" id="KW-0813">Transport</keyword>
<protein>
    <recommendedName>
        <fullName evidence="2">Protein TIC 214</fullName>
    </recommendedName>
    <alternativeName>
        <fullName evidence="2">Translocon at the inner envelope membrane of chloroplasts 214</fullName>
    </alternativeName>
</protein>
<name>A0A7G7WRA7_MELAZ</name>
<feature type="region of interest" description="Disordered" evidence="3">
    <location>
        <begin position="333"/>
        <end position="353"/>
    </location>
</feature>
<dbReference type="EMBL" id="MT460410">
    <property type="protein sequence ID" value="QNH69084.1"/>
    <property type="molecule type" value="Genomic_DNA"/>
</dbReference>
<feature type="transmembrane region" description="Helical" evidence="2">
    <location>
        <begin position="127"/>
        <end position="147"/>
    </location>
</feature>
<dbReference type="GeneID" id="59140220"/>
<dbReference type="GO" id="GO:0009706">
    <property type="term" value="C:chloroplast inner membrane"/>
    <property type="evidence" value="ECO:0007669"/>
    <property type="project" value="UniProtKB-SubCell"/>
</dbReference>
<dbReference type="GO" id="GO:0015031">
    <property type="term" value="P:protein transport"/>
    <property type="evidence" value="ECO:0007669"/>
    <property type="project" value="UniProtKB-KW"/>
</dbReference>
<comment type="subunit">
    <text evidence="2">Part of the Tic complex.</text>
</comment>
<keyword evidence="2" id="KW-1001">Plastid inner membrane</keyword>
<dbReference type="RefSeq" id="YP_009924800.1">
    <property type="nucleotide sequence ID" value="NC_050650.1"/>
</dbReference>
<reference evidence="4" key="1">
    <citation type="submission" date="2020-05" db="EMBL/GenBank/DDBJ databases">
        <title>Choloroplast genome of Melia azedarach L.</title>
        <authorList>
            <person name="Liao B."/>
            <person name="Chen X."/>
        </authorList>
    </citation>
    <scope>NUCLEOTIDE SEQUENCE</scope>
</reference>
<comment type="function">
    <text evidence="2">Involved in protein precursor import into chloroplasts. May be part of an intermediate translocation complex acting as a protein-conducting channel at the inner envelope.</text>
</comment>
<keyword evidence="2 4" id="KW-0934">Plastid</keyword>
<proteinExistence type="inferred from homology"/>
<keyword evidence="2" id="KW-0653">Protein transport</keyword>
<keyword evidence="2" id="KW-0472">Membrane</keyword>
<feature type="compositionally biased region" description="Acidic residues" evidence="3">
    <location>
        <begin position="281"/>
        <end position="291"/>
    </location>
</feature>
<evidence type="ECO:0000313" key="4">
    <source>
        <dbReference type="EMBL" id="QNH69084.1"/>
    </source>
</evidence>
<accession>A0A7G7WRA7</accession>
<evidence type="ECO:0000256" key="2">
    <source>
        <dbReference type="RuleBase" id="RU364085"/>
    </source>
</evidence>
<feature type="transmembrane region" description="Helical" evidence="2">
    <location>
        <begin position="90"/>
        <end position="107"/>
    </location>
</feature>
<geneLocation type="chloroplast" evidence="4"/>
<feature type="region of interest" description="Disordered" evidence="3">
    <location>
        <begin position="1535"/>
        <end position="1555"/>
    </location>
</feature>
<organism evidence="4">
    <name type="scientific">Melia azedarach</name>
    <name type="common">Chinaberry tree</name>
    <dbReference type="NCBI Taxonomy" id="155640"/>
    <lineage>
        <taxon>Eukaryota</taxon>
        <taxon>Viridiplantae</taxon>
        <taxon>Streptophyta</taxon>
        <taxon>Embryophyta</taxon>
        <taxon>Tracheophyta</taxon>
        <taxon>Spermatophyta</taxon>
        <taxon>Magnoliopsida</taxon>
        <taxon>eudicotyledons</taxon>
        <taxon>Gunneridae</taxon>
        <taxon>Pentapetalae</taxon>
        <taxon>rosids</taxon>
        <taxon>malvids</taxon>
        <taxon>Sapindales</taxon>
        <taxon>Meliaceae</taxon>
        <taxon>Melia</taxon>
    </lineage>
</organism>
<feature type="compositionally biased region" description="Acidic residues" evidence="3">
    <location>
        <begin position="259"/>
        <end position="270"/>
    </location>
</feature>
<feature type="transmembrane region" description="Helical" evidence="2">
    <location>
        <begin position="168"/>
        <end position="195"/>
    </location>
</feature>
<keyword evidence="2" id="KW-1133">Transmembrane helix</keyword>
<dbReference type="InterPro" id="IPR008896">
    <property type="entry name" value="TIC214"/>
</dbReference>
<comment type="subcellular location">
    <subcellularLocation>
        <location evidence="1">Membrane</location>
        <topology evidence="1">Multi-pass membrane protein</topology>
    </subcellularLocation>
    <subcellularLocation>
        <location evidence="2">Plastid</location>
        <location evidence="2">Chloroplast inner membrane</location>
    </subcellularLocation>
</comment>
<dbReference type="Pfam" id="PF05758">
    <property type="entry name" value="Ycf1"/>
    <property type="match status" value="1"/>
</dbReference>
<dbReference type="PANTHER" id="PTHR33163">
    <property type="entry name" value="PROTEIN TIC 214-RELATED"/>
    <property type="match status" value="1"/>
</dbReference>
<keyword evidence="2" id="KW-0812">Transmembrane</keyword>
<feature type="region of interest" description="Disordered" evidence="3">
    <location>
        <begin position="255"/>
        <end position="312"/>
    </location>
</feature>
<evidence type="ECO:0000256" key="3">
    <source>
        <dbReference type="SAM" id="MobiDB-lite"/>
    </source>
</evidence>
<feature type="transmembrane region" description="Helical" evidence="2">
    <location>
        <begin position="63"/>
        <end position="83"/>
    </location>
</feature>
<gene>
    <name evidence="4" type="primary">ycf1</name>
    <name evidence="2" type="synonym">TIC214</name>
</gene>